<feature type="compositionally biased region" description="Basic residues" evidence="1">
    <location>
        <begin position="1"/>
        <end position="13"/>
    </location>
</feature>
<feature type="region of interest" description="Disordered" evidence="1">
    <location>
        <begin position="1"/>
        <end position="60"/>
    </location>
</feature>
<feature type="region of interest" description="Disordered" evidence="1">
    <location>
        <begin position="68"/>
        <end position="87"/>
    </location>
</feature>
<evidence type="ECO:0000256" key="1">
    <source>
        <dbReference type="SAM" id="MobiDB-lite"/>
    </source>
</evidence>
<dbReference type="AlphaFoldDB" id="E4Y8G4"/>
<accession>E4Y8G4</accession>
<name>E4Y8G4_OIKDI</name>
<proteinExistence type="predicted"/>
<evidence type="ECO:0000313" key="2">
    <source>
        <dbReference type="EMBL" id="CBY31909.1"/>
    </source>
</evidence>
<protein>
    <submittedName>
        <fullName evidence="2">Uncharacterized protein</fullName>
    </submittedName>
</protein>
<feature type="compositionally biased region" description="Polar residues" evidence="1">
    <location>
        <begin position="106"/>
        <end position="118"/>
    </location>
</feature>
<feature type="region of interest" description="Disordered" evidence="1">
    <location>
        <begin position="95"/>
        <end position="120"/>
    </location>
</feature>
<dbReference type="EMBL" id="FN654322">
    <property type="protein sequence ID" value="CBY31909.1"/>
    <property type="molecule type" value="Genomic_DNA"/>
</dbReference>
<feature type="compositionally biased region" description="Polar residues" evidence="1">
    <location>
        <begin position="69"/>
        <end position="87"/>
    </location>
</feature>
<gene>
    <name evidence="2" type="ORF">GSOID_T00029129001</name>
</gene>
<organism evidence="2">
    <name type="scientific">Oikopleura dioica</name>
    <name type="common">Tunicate</name>
    <dbReference type="NCBI Taxonomy" id="34765"/>
    <lineage>
        <taxon>Eukaryota</taxon>
        <taxon>Metazoa</taxon>
        <taxon>Chordata</taxon>
        <taxon>Tunicata</taxon>
        <taxon>Appendicularia</taxon>
        <taxon>Copelata</taxon>
        <taxon>Oikopleuridae</taxon>
        <taxon>Oikopleura</taxon>
    </lineage>
</organism>
<feature type="compositionally biased region" description="Polar residues" evidence="1">
    <location>
        <begin position="31"/>
        <end position="46"/>
    </location>
</feature>
<dbReference type="Proteomes" id="UP000011014">
    <property type="component" value="Unassembled WGS sequence"/>
</dbReference>
<feature type="compositionally biased region" description="Acidic residues" evidence="1">
    <location>
        <begin position="731"/>
        <end position="741"/>
    </location>
</feature>
<feature type="region of interest" description="Disordered" evidence="1">
    <location>
        <begin position="723"/>
        <end position="784"/>
    </location>
</feature>
<reference evidence="2" key="1">
    <citation type="journal article" date="2010" name="Science">
        <title>Plasticity of animal genome architecture unmasked by rapid evolution of a pelagic tunicate.</title>
        <authorList>
            <person name="Denoeud F."/>
            <person name="Henriet S."/>
            <person name="Mungpakdee S."/>
            <person name="Aury J.M."/>
            <person name="Da Silva C."/>
            <person name="Brinkmann H."/>
            <person name="Mikhaleva J."/>
            <person name="Olsen L.C."/>
            <person name="Jubin C."/>
            <person name="Canestro C."/>
            <person name="Bouquet J.M."/>
            <person name="Danks G."/>
            <person name="Poulain J."/>
            <person name="Campsteijn C."/>
            <person name="Adamski M."/>
            <person name="Cross I."/>
            <person name="Yadetie F."/>
            <person name="Muffato M."/>
            <person name="Louis A."/>
            <person name="Butcher S."/>
            <person name="Tsagkogeorga G."/>
            <person name="Konrad A."/>
            <person name="Singh S."/>
            <person name="Jensen M.F."/>
            <person name="Cong E.H."/>
            <person name="Eikeseth-Otteraa H."/>
            <person name="Noel B."/>
            <person name="Anthouard V."/>
            <person name="Porcel B.M."/>
            <person name="Kachouri-Lafond R."/>
            <person name="Nishino A."/>
            <person name="Ugolini M."/>
            <person name="Chourrout P."/>
            <person name="Nishida H."/>
            <person name="Aasland R."/>
            <person name="Huzurbazar S."/>
            <person name="Westhof E."/>
            <person name="Delsuc F."/>
            <person name="Lehrach H."/>
            <person name="Reinhardt R."/>
            <person name="Weissenbach J."/>
            <person name="Roy S.W."/>
            <person name="Artiguenave F."/>
            <person name="Postlethwait J.H."/>
            <person name="Manak J.R."/>
            <person name="Thompson E.M."/>
            <person name="Jaillon O."/>
            <person name="Du Pasquier L."/>
            <person name="Boudinot P."/>
            <person name="Liberles D.A."/>
            <person name="Volff J.N."/>
            <person name="Philippe H."/>
            <person name="Lenhard B."/>
            <person name="Roest Crollius H."/>
            <person name="Wincker P."/>
            <person name="Chourrout D."/>
        </authorList>
    </citation>
    <scope>NUCLEOTIDE SEQUENCE [LARGE SCALE GENOMIC DNA]</scope>
</reference>
<sequence>MRRRSIGKSKAHKLAAACSAQYEQEEPPPATDQNSYRRQGYDQSKITTDEEYQSRMVIPRNVFERTQDEISSLSQQKRKNQLTQPRQAFRTTTFFQQIGQEPPKPNRSQVPGKSNPNSKCKPLIGPSFAKVAAGPPRTNQRSNRVVAKDTTWIPHVVDEALDDETEDKEINVPMRTTHQMKDKEGNITEGTIYVSRTILPPGMHSETHEVAYGFLDKDMVLHQGIHYFKITKPLPPTIKFRQPIPGQNLLSYSVLMHSPNIKFEEVLKYQIPLPKDLLGIRDWDGFWADSQFFVDLYGDDNARMDETTLFPKLVVPDSPLWPMELRGSYWSNSILMHCTKSALGNTLKKLNLHINRGFEIKIWFYKKEDPQTILTWSSYEDEQESHNMDPNDNSVVCALETRDNWSLFLLYYFAFPLFSKAEPAKRWRNNREFLSTLIHVRVEDGSAETEFQPYAEPRTIQEICFNMLRHGFLVHDKLNTITTIQEKDRCKLIGAFSLSSIYEVDSEVMRRKVIDPKKDSNYAKYWENYQYFAEAFDNNFMPIRQANYKTSKLHTLLADPNSIWKNPEKPETMQETMINSLKDKEDFVNNDRYGNEIASMQAVIHHNKRQRENEINRQVEMHSSPEFLEKLGESPEKNQKVNKKLGEKANYKEAKIAEQMHILGTNEAKEALKITELEKTILNLKEDKESLGKKLLTQQERIEQNNAALEQMKDEFARIRGEMQNNRQEPDSDTMTEEPSVDGEPNRKKRTLRGTVPSAPRPPTGHNPAFSKPQGTRRNPKDIA</sequence>